<evidence type="ECO:0000256" key="7">
    <source>
        <dbReference type="ARBA" id="ARBA00022679"/>
    </source>
</evidence>
<gene>
    <name evidence="12" type="primary">ribE</name>
    <name evidence="12" type="ORF">MiTe_02306</name>
</gene>
<dbReference type="InterPro" id="IPR023366">
    <property type="entry name" value="ATP_synth_asu-like_sf"/>
</dbReference>
<evidence type="ECO:0000256" key="6">
    <source>
        <dbReference type="ARBA" id="ARBA00022619"/>
    </source>
</evidence>
<comment type="catalytic activity">
    <reaction evidence="1">
        <text>2 6,7-dimethyl-8-(1-D-ribityl)lumazine + H(+) = 5-amino-6-(D-ribitylamino)uracil + riboflavin</text>
        <dbReference type="Rhea" id="RHEA:20772"/>
        <dbReference type="ChEBI" id="CHEBI:15378"/>
        <dbReference type="ChEBI" id="CHEBI:15934"/>
        <dbReference type="ChEBI" id="CHEBI:57986"/>
        <dbReference type="ChEBI" id="CHEBI:58201"/>
        <dbReference type="EC" id="2.5.1.9"/>
    </reaction>
</comment>
<dbReference type="PIRSF" id="PIRSF000498">
    <property type="entry name" value="Riboflavin_syn_A"/>
    <property type="match status" value="1"/>
</dbReference>
<keyword evidence="8" id="KW-0677">Repeat</keyword>
<dbReference type="PANTHER" id="PTHR21098:SF12">
    <property type="entry name" value="RIBOFLAVIN SYNTHASE"/>
    <property type="match status" value="1"/>
</dbReference>
<proteinExistence type="predicted"/>
<evidence type="ECO:0000256" key="1">
    <source>
        <dbReference type="ARBA" id="ARBA00000968"/>
    </source>
</evidence>
<dbReference type="InterPro" id="IPR017938">
    <property type="entry name" value="Riboflavin_synthase-like_b-brl"/>
</dbReference>
<dbReference type="SUPFAM" id="SSF63380">
    <property type="entry name" value="Riboflavin synthase domain-like"/>
    <property type="match status" value="2"/>
</dbReference>
<evidence type="ECO:0000256" key="3">
    <source>
        <dbReference type="ARBA" id="ARBA00004887"/>
    </source>
</evidence>
<evidence type="ECO:0000256" key="9">
    <source>
        <dbReference type="NCBIfam" id="TIGR00187"/>
    </source>
</evidence>
<evidence type="ECO:0000313" key="12">
    <source>
        <dbReference type="EMBL" id="GCA75472.1"/>
    </source>
</evidence>
<dbReference type="NCBIfam" id="TIGR00187">
    <property type="entry name" value="ribE"/>
    <property type="match status" value="1"/>
</dbReference>
<dbReference type="EMBL" id="BHVP01000038">
    <property type="protein sequence ID" value="GCA75472.1"/>
    <property type="molecule type" value="Genomic_DNA"/>
</dbReference>
<dbReference type="NCBIfam" id="NF006767">
    <property type="entry name" value="PRK09289.1"/>
    <property type="match status" value="1"/>
</dbReference>
<dbReference type="PROSITE" id="PS51177">
    <property type="entry name" value="LUMAZINE_BIND"/>
    <property type="match status" value="2"/>
</dbReference>
<dbReference type="Gene3D" id="2.40.30.20">
    <property type="match status" value="2"/>
</dbReference>
<evidence type="ECO:0000256" key="8">
    <source>
        <dbReference type="ARBA" id="ARBA00022737"/>
    </source>
</evidence>
<evidence type="ECO:0000313" key="13">
    <source>
        <dbReference type="Proteomes" id="UP000324917"/>
    </source>
</evidence>
<evidence type="ECO:0000256" key="4">
    <source>
        <dbReference type="ARBA" id="ARBA00012827"/>
    </source>
</evidence>
<dbReference type="InterPro" id="IPR026017">
    <property type="entry name" value="Lumazine-bd_dom"/>
</dbReference>
<feature type="repeat" description="Lumazine-binding" evidence="10">
    <location>
        <begin position="120"/>
        <end position="226"/>
    </location>
</feature>
<comment type="function">
    <text evidence="2">Catalyzes the dismutation of two molecules of 6,7-dimethyl-8-ribityllumazine, resulting in the formation of riboflavin and 5-amino-6-(D-ribitylamino)uracil.</text>
</comment>
<dbReference type="Proteomes" id="UP000324917">
    <property type="component" value="Unassembled WGS sequence"/>
</dbReference>
<evidence type="ECO:0000259" key="11">
    <source>
        <dbReference type="PROSITE" id="PS51177"/>
    </source>
</evidence>
<accession>A0A5A5RQN0</accession>
<keyword evidence="6" id="KW-0686">Riboflavin biosynthesis</keyword>
<keyword evidence="7 12" id="KW-0808">Transferase</keyword>
<dbReference type="InterPro" id="IPR001783">
    <property type="entry name" value="Lumazine-bd"/>
</dbReference>
<dbReference type="EC" id="2.5.1.9" evidence="4 9"/>
<feature type="domain" description="Lumazine-binding" evidence="11">
    <location>
        <begin position="120"/>
        <end position="226"/>
    </location>
</feature>
<evidence type="ECO:0000256" key="5">
    <source>
        <dbReference type="ARBA" id="ARBA00013950"/>
    </source>
</evidence>
<dbReference type="PANTHER" id="PTHR21098">
    <property type="entry name" value="RIBOFLAVIN SYNTHASE ALPHA CHAIN"/>
    <property type="match status" value="1"/>
</dbReference>
<evidence type="ECO:0000256" key="10">
    <source>
        <dbReference type="PROSITE-ProRule" id="PRU00524"/>
    </source>
</evidence>
<name>A0A5A5RQN0_MICAE</name>
<feature type="domain" description="Lumazine-binding" evidence="11">
    <location>
        <begin position="25"/>
        <end position="119"/>
    </location>
</feature>
<reference evidence="12 13" key="1">
    <citation type="submission" date="2018-09" db="EMBL/GenBank/DDBJ databases">
        <title>Evolutionary history of phycoerythrin pigmentation in the water bloom-forming cyanobacterium Microcystis aeruginosa.</title>
        <authorList>
            <person name="Tanabe Y."/>
            <person name="Tanabe Y."/>
            <person name="Yamaguchi H."/>
        </authorList>
    </citation>
    <scope>NUCLEOTIDE SEQUENCE [LARGE SCALE GENOMIC DNA]</scope>
    <source>
        <strain evidence="12 13">NIES-2520</strain>
    </source>
</reference>
<comment type="caution">
    <text evidence="12">The sequence shown here is derived from an EMBL/GenBank/DDBJ whole genome shotgun (WGS) entry which is preliminary data.</text>
</comment>
<dbReference type="GO" id="GO:0009231">
    <property type="term" value="P:riboflavin biosynthetic process"/>
    <property type="evidence" value="ECO:0007669"/>
    <property type="project" value="UniProtKB-KW"/>
</dbReference>
<dbReference type="Pfam" id="PF00677">
    <property type="entry name" value="Lum_binding"/>
    <property type="match status" value="2"/>
</dbReference>
<dbReference type="AlphaFoldDB" id="A0A5A5RQN0"/>
<sequence>MSPIILGKMPNLSLTRIYSREKKQMFTGLIQALATIRVVDTDRLYLSVSSDTIIQDLMIGDSVAVDGVCLTVEEILPEGFLATASPETLQRTTLGRRIHTETNVNLETSLRVGSKIGGHFVTGHVDGIGCLVESIIVANSWEMTFAAPSSLEEQWNNYIARYIVGKGSIAVNGISLTVADCDASGSWFKVAVIPHTYAETNLSHLKLGDWVNLEGDILGKYVEKLLGIRSYQAPTEISLEFLAEHGY</sequence>
<dbReference type="GO" id="GO:0004746">
    <property type="term" value="F:riboflavin synthase activity"/>
    <property type="evidence" value="ECO:0007669"/>
    <property type="project" value="UniProtKB-UniRule"/>
</dbReference>
<dbReference type="CDD" id="cd00402">
    <property type="entry name" value="Riboflavin_synthase_like"/>
    <property type="match status" value="1"/>
</dbReference>
<organism evidence="12 13">
    <name type="scientific">Microcystis aeruginosa NIES-2520</name>
    <dbReference type="NCBI Taxonomy" id="2303982"/>
    <lineage>
        <taxon>Bacteria</taxon>
        <taxon>Bacillati</taxon>
        <taxon>Cyanobacteriota</taxon>
        <taxon>Cyanophyceae</taxon>
        <taxon>Oscillatoriophycideae</taxon>
        <taxon>Chroococcales</taxon>
        <taxon>Microcystaceae</taxon>
        <taxon>Microcystis</taxon>
    </lineage>
</organism>
<dbReference type="FunFam" id="2.40.30.20:FF:000004">
    <property type="entry name" value="Riboflavin synthase, alpha subunit"/>
    <property type="match status" value="1"/>
</dbReference>
<comment type="pathway">
    <text evidence="3">Cofactor biosynthesis; riboflavin biosynthesis; riboflavin from 2-hydroxy-3-oxobutyl phosphate and 5-amino-6-(D-ribitylamino)uracil: step 2/2.</text>
</comment>
<protein>
    <recommendedName>
        <fullName evidence="5 9">Riboflavin synthase</fullName>
        <ecNumber evidence="4 9">2.5.1.9</ecNumber>
    </recommendedName>
</protein>
<feature type="repeat" description="Lumazine-binding" evidence="10">
    <location>
        <begin position="25"/>
        <end position="119"/>
    </location>
</feature>
<evidence type="ECO:0000256" key="2">
    <source>
        <dbReference type="ARBA" id="ARBA00002803"/>
    </source>
</evidence>